<dbReference type="Proteomes" id="UP000030700">
    <property type="component" value="Unassembled WGS sequence"/>
</dbReference>
<gene>
    <name evidence="5" type="ORF">U14_03041</name>
</gene>
<dbReference type="STRING" id="1499966.U14_03041"/>
<dbReference type="SMART" id="SM00267">
    <property type="entry name" value="GGDEF"/>
    <property type="match status" value="1"/>
</dbReference>
<dbReference type="Gene3D" id="3.30.70.270">
    <property type="match status" value="1"/>
</dbReference>
<feature type="coiled-coil region" evidence="2">
    <location>
        <begin position="124"/>
        <end position="165"/>
    </location>
</feature>
<keyword evidence="2" id="KW-0175">Coiled coil</keyword>
<protein>
    <submittedName>
        <fullName evidence="5">Response regulator receiver modulated diguanylate cyclase</fullName>
    </submittedName>
</protein>
<evidence type="ECO:0000256" key="2">
    <source>
        <dbReference type="SAM" id="Coils"/>
    </source>
</evidence>
<dbReference type="PROSITE" id="PS50110">
    <property type="entry name" value="RESPONSE_REGULATORY"/>
    <property type="match status" value="1"/>
</dbReference>
<dbReference type="InterPro" id="IPR011006">
    <property type="entry name" value="CheY-like_superfamily"/>
</dbReference>
<evidence type="ECO:0000256" key="1">
    <source>
        <dbReference type="PROSITE-ProRule" id="PRU00169"/>
    </source>
</evidence>
<dbReference type="SMART" id="SM00448">
    <property type="entry name" value="REC"/>
    <property type="match status" value="1"/>
</dbReference>
<dbReference type="AlphaFoldDB" id="A0A081BN29"/>
<dbReference type="InterPro" id="IPR043128">
    <property type="entry name" value="Rev_trsase/Diguanyl_cyclase"/>
</dbReference>
<proteinExistence type="predicted"/>
<dbReference type="Pfam" id="PF00990">
    <property type="entry name" value="GGDEF"/>
    <property type="match status" value="1"/>
</dbReference>
<keyword evidence="6" id="KW-1185">Reference proteome</keyword>
<dbReference type="GO" id="GO:0000160">
    <property type="term" value="P:phosphorelay signal transduction system"/>
    <property type="evidence" value="ECO:0007669"/>
    <property type="project" value="InterPro"/>
</dbReference>
<organism evidence="5">
    <name type="scientific">Candidatus Moduliflexus flocculans</name>
    <dbReference type="NCBI Taxonomy" id="1499966"/>
    <lineage>
        <taxon>Bacteria</taxon>
        <taxon>Candidatus Moduliflexota</taxon>
        <taxon>Candidatus Moduliflexia</taxon>
        <taxon>Candidatus Moduliflexales</taxon>
        <taxon>Candidatus Moduliflexaceae</taxon>
    </lineage>
</organism>
<reference evidence="5" key="1">
    <citation type="journal article" date="2015" name="PeerJ">
        <title>First genomic representation of candidate bacterial phylum KSB3 points to enhanced environmental sensing as a trigger of wastewater bulking.</title>
        <authorList>
            <person name="Sekiguchi Y."/>
            <person name="Ohashi A."/>
            <person name="Parks D.H."/>
            <person name="Yamauchi T."/>
            <person name="Tyson G.W."/>
            <person name="Hugenholtz P."/>
        </authorList>
    </citation>
    <scope>NUCLEOTIDE SEQUENCE [LARGE SCALE GENOMIC DNA]</scope>
</reference>
<dbReference type="GO" id="GO:0005886">
    <property type="term" value="C:plasma membrane"/>
    <property type="evidence" value="ECO:0007669"/>
    <property type="project" value="TreeGrafter"/>
</dbReference>
<dbReference type="InterPro" id="IPR050469">
    <property type="entry name" value="Diguanylate_Cyclase"/>
</dbReference>
<dbReference type="PANTHER" id="PTHR45138">
    <property type="entry name" value="REGULATORY COMPONENTS OF SENSORY TRANSDUCTION SYSTEM"/>
    <property type="match status" value="1"/>
</dbReference>
<dbReference type="NCBIfam" id="TIGR00254">
    <property type="entry name" value="GGDEF"/>
    <property type="match status" value="1"/>
</dbReference>
<dbReference type="PANTHER" id="PTHR45138:SF9">
    <property type="entry name" value="DIGUANYLATE CYCLASE DGCM-RELATED"/>
    <property type="match status" value="1"/>
</dbReference>
<dbReference type="Pfam" id="PF00072">
    <property type="entry name" value="Response_reg"/>
    <property type="match status" value="1"/>
</dbReference>
<dbReference type="GO" id="GO:1902201">
    <property type="term" value="P:negative regulation of bacterial-type flagellum-dependent cell motility"/>
    <property type="evidence" value="ECO:0007669"/>
    <property type="project" value="TreeGrafter"/>
</dbReference>
<keyword evidence="1" id="KW-0597">Phosphoprotein</keyword>
<dbReference type="HOGENOM" id="CLU_000445_11_28_0"/>
<dbReference type="GO" id="GO:0052621">
    <property type="term" value="F:diguanylate cyclase activity"/>
    <property type="evidence" value="ECO:0007669"/>
    <property type="project" value="TreeGrafter"/>
</dbReference>
<dbReference type="CDD" id="cd19920">
    <property type="entry name" value="REC_PA4781-like"/>
    <property type="match status" value="1"/>
</dbReference>
<dbReference type="InterPro" id="IPR001789">
    <property type="entry name" value="Sig_transdc_resp-reg_receiver"/>
</dbReference>
<feature type="domain" description="GGDEF" evidence="4">
    <location>
        <begin position="193"/>
        <end position="325"/>
    </location>
</feature>
<evidence type="ECO:0000259" key="3">
    <source>
        <dbReference type="PROSITE" id="PS50110"/>
    </source>
</evidence>
<dbReference type="SUPFAM" id="SSF52172">
    <property type="entry name" value="CheY-like"/>
    <property type="match status" value="1"/>
</dbReference>
<dbReference type="FunFam" id="3.30.70.270:FF:000001">
    <property type="entry name" value="Diguanylate cyclase domain protein"/>
    <property type="match status" value="1"/>
</dbReference>
<dbReference type="GO" id="GO:0043709">
    <property type="term" value="P:cell adhesion involved in single-species biofilm formation"/>
    <property type="evidence" value="ECO:0007669"/>
    <property type="project" value="TreeGrafter"/>
</dbReference>
<dbReference type="SUPFAM" id="SSF55073">
    <property type="entry name" value="Nucleotide cyclase"/>
    <property type="match status" value="1"/>
</dbReference>
<dbReference type="Gene3D" id="3.40.50.2300">
    <property type="match status" value="1"/>
</dbReference>
<evidence type="ECO:0000313" key="5">
    <source>
        <dbReference type="EMBL" id="GAK51795.1"/>
    </source>
</evidence>
<dbReference type="InterPro" id="IPR029787">
    <property type="entry name" value="Nucleotide_cyclase"/>
</dbReference>
<sequence length="327" mass="36822">MIPMMSLSSEKSTILVVDDYPANLHLLLESLKEAGYKVLIAINGESAIRQAGFAKPEIIMLDVMMPGMDGFETCRCLKQQPNTRDIPVIFMTALSETVDKLRGFEAGGVDYITKPLNIVELLARINVHLELKRAREELKKINQELQETNQKLLDSQQQLERMARIDPLTELANRRDMTERLEQEKQHSERSGASFAVVICDIDNFKQVNDNYGHDCGDIVLKSVARLLQANIRAQDHVARWGGEEFLLLLTDTNDSGAAKFAERVRAAIANEPYQYQNQALAITMTFGISMCQADKGIHLCLKEADQALYQGKEHGKNRVTVFRQTA</sequence>
<feature type="domain" description="Response regulatory" evidence="3">
    <location>
        <begin position="13"/>
        <end position="129"/>
    </location>
</feature>
<evidence type="ECO:0000313" key="6">
    <source>
        <dbReference type="Proteomes" id="UP000030700"/>
    </source>
</evidence>
<dbReference type="EMBL" id="DF820457">
    <property type="protein sequence ID" value="GAK51795.1"/>
    <property type="molecule type" value="Genomic_DNA"/>
</dbReference>
<dbReference type="InterPro" id="IPR000160">
    <property type="entry name" value="GGDEF_dom"/>
</dbReference>
<accession>A0A081BN29</accession>
<dbReference type="CDD" id="cd01949">
    <property type="entry name" value="GGDEF"/>
    <property type="match status" value="1"/>
</dbReference>
<name>A0A081BN29_9BACT</name>
<feature type="modified residue" description="4-aspartylphosphate" evidence="1">
    <location>
        <position position="62"/>
    </location>
</feature>
<dbReference type="PROSITE" id="PS50887">
    <property type="entry name" value="GGDEF"/>
    <property type="match status" value="1"/>
</dbReference>
<evidence type="ECO:0000259" key="4">
    <source>
        <dbReference type="PROSITE" id="PS50887"/>
    </source>
</evidence>